<keyword evidence="2" id="KW-1185">Reference proteome</keyword>
<dbReference type="AlphaFoldDB" id="A0A225UIM4"/>
<dbReference type="OrthoDB" id="118307at2759"/>
<dbReference type="EMBL" id="NBNE01017156">
    <property type="protein sequence ID" value="OWY92865.1"/>
    <property type="molecule type" value="Genomic_DNA"/>
</dbReference>
<name>A0A225UIM4_9STRA</name>
<proteinExistence type="predicted"/>
<gene>
    <name evidence="1" type="ORF">PHMEG_00037950</name>
</gene>
<comment type="caution">
    <text evidence="1">The sequence shown here is derived from an EMBL/GenBank/DDBJ whole genome shotgun (WGS) entry which is preliminary data.</text>
</comment>
<accession>A0A225UIM4</accession>
<evidence type="ECO:0000313" key="1">
    <source>
        <dbReference type="EMBL" id="OWY92865.1"/>
    </source>
</evidence>
<protein>
    <submittedName>
        <fullName evidence="1">Uncharacterized protein</fullName>
    </submittedName>
</protein>
<sequence>MEVLIVIAALHSVDTHTVDRDLRYESYGFLTADWSQKACAASSGSIIPNMKGNKKCCNVPDAHQDDFNGICKGLKAGNFPNFHPLPSRVSWKCARFWRLLPISS</sequence>
<reference evidence="2" key="1">
    <citation type="submission" date="2017-03" db="EMBL/GenBank/DDBJ databases">
        <title>Phytopthora megakarya and P. palmivora, two closely related causual agents of cacao black pod achieved similar genome size and gene model numbers by different mechanisms.</title>
        <authorList>
            <person name="Ali S."/>
            <person name="Shao J."/>
            <person name="Larry D.J."/>
            <person name="Kronmiller B."/>
            <person name="Shen D."/>
            <person name="Strem M.D."/>
            <person name="Melnick R.L."/>
            <person name="Guiltinan M.J."/>
            <person name="Tyler B.M."/>
            <person name="Meinhardt L.W."/>
            <person name="Bailey B.A."/>
        </authorList>
    </citation>
    <scope>NUCLEOTIDE SEQUENCE [LARGE SCALE GENOMIC DNA]</scope>
    <source>
        <strain evidence="2">zdho120</strain>
    </source>
</reference>
<dbReference type="Proteomes" id="UP000198211">
    <property type="component" value="Unassembled WGS sequence"/>
</dbReference>
<organism evidence="1 2">
    <name type="scientific">Phytophthora megakarya</name>
    <dbReference type="NCBI Taxonomy" id="4795"/>
    <lineage>
        <taxon>Eukaryota</taxon>
        <taxon>Sar</taxon>
        <taxon>Stramenopiles</taxon>
        <taxon>Oomycota</taxon>
        <taxon>Peronosporomycetes</taxon>
        <taxon>Peronosporales</taxon>
        <taxon>Peronosporaceae</taxon>
        <taxon>Phytophthora</taxon>
    </lineage>
</organism>
<evidence type="ECO:0000313" key="2">
    <source>
        <dbReference type="Proteomes" id="UP000198211"/>
    </source>
</evidence>